<accession>A0A7S8ICQ0</accession>
<feature type="transmembrane region" description="Helical" evidence="6">
    <location>
        <begin position="258"/>
        <end position="283"/>
    </location>
</feature>
<feature type="transmembrane region" description="Helical" evidence="6">
    <location>
        <begin position="171"/>
        <end position="191"/>
    </location>
</feature>
<feature type="transmembrane region" description="Helical" evidence="6">
    <location>
        <begin position="303"/>
        <end position="322"/>
    </location>
</feature>
<organism evidence="8 9">
    <name type="scientific">Phototrophicus methaneseepsis</name>
    <dbReference type="NCBI Taxonomy" id="2710758"/>
    <lineage>
        <taxon>Bacteria</taxon>
        <taxon>Bacillati</taxon>
        <taxon>Chloroflexota</taxon>
        <taxon>Candidatus Thermofontia</taxon>
        <taxon>Phototrophicales</taxon>
        <taxon>Phototrophicaceae</taxon>
        <taxon>Phototrophicus</taxon>
    </lineage>
</organism>
<keyword evidence="3 6" id="KW-0812">Transmembrane</keyword>
<dbReference type="InterPro" id="IPR051449">
    <property type="entry name" value="ABC-2_transporter_component"/>
</dbReference>
<protein>
    <submittedName>
        <fullName evidence="8">ABC transporter permease</fullName>
    </submittedName>
</protein>
<comment type="subcellular location">
    <subcellularLocation>
        <location evidence="1">Cell membrane</location>
        <topology evidence="1">Multi-pass membrane protein</topology>
    </subcellularLocation>
</comment>
<feature type="transmembrane region" description="Helical" evidence="6">
    <location>
        <begin position="20"/>
        <end position="42"/>
    </location>
</feature>
<evidence type="ECO:0000313" key="8">
    <source>
        <dbReference type="EMBL" id="QPC81780.1"/>
    </source>
</evidence>
<dbReference type="GO" id="GO:0005886">
    <property type="term" value="C:plasma membrane"/>
    <property type="evidence" value="ECO:0007669"/>
    <property type="project" value="UniProtKB-SubCell"/>
</dbReference>
<dbReference type="RefSeq" id="WP_195169851.1">
    <property type="nucleotide sequence ID" value="NZ_CP062983.1"/>
</dbReference>
<evidence type="ECO:0000313" key="9">
    <source>
        <dbReference type="Proteomes" id="UP000594468"/>
    </source>
</evidence>
<sequence length="418" mass="45574">MSNVLIVAQHEFVSILRKRSFLFAMFGVPLFSILMMVLVIYVQTDVLTGGTTEVERLGYVDHSGVLEDAIDQPADFIRYETDEAASAALESGDVDAYFVVPEFYLRSGQVALYASGAVGEGIEDAIEDYLGANLLQQVEGESQLPPERLVSPVDMLVYLESSGREVTSSGFAGLIIMPMVFAMVFLFALQFSGTFLMSSVSEEKSNRIMEVLITSITPMELLGGKLIGLGAIGLLQIVVWLVVGLGVVVVGQQQQIEALAAISFPLDTLLVGLIFFLLTYFLYASLMAGIGVLTDSEQEGRQMAGLFIMPIIVPFFFIAQFLENADGALPTVLSIIPFTSGMSIMIRMIFTSVPLWQILLSLALLVLTTVFIVWASARIFRWAMLLYGKRPSFRSIIRALTSRVEAGSTVVASKEASS</sequence>
<evidence type="ECO:0000256" key="2">
    <source>
        <dbReference type="ARBA" id="ARBA00022475"/>
    </source>
</evidence>
<gene>
    <name evidence="8" type="ORF">G4Y79_19115</name>
</gene>
<dbReference type="AlphaFoldDB" id="A0A7S8ICQ0"/>
<dbReference type="PANTHER" id="PTHR30294">
    <property type="entry name" value="MEMBRANE COMPONENT OF ABC TRANSPORTER YHHJ-RELATED"/>
    <property type="match status" value="1"/>
</dbReference>
<feature type="transmembrane region" description="Helical" evidence="6">
    <location>
        <begin position="329"/>
        <end position="350"/>
    </location>
</feature>
<evidence type="ECO:0000256" key="1">
    <source>
        <dbReference type="ARBA" id="ARBA00004651"/>
    </source>
</evidence>
<keyword evidence="9" id="KW-1185">Reference proteome</keyword>
<dbReference type="KEGG" id="pmet:G4Y79_19115"/>
<dbReference type="InterPro" id="IPR013525">
    <property type="entry name" value="ABC2_TM"/>
</dbReference>
<reference evidence="8 9" key="1">
    <citation type="submission" date="2020-02" db="EMBL/GenBank/DDBJ databases">
        <authorList>
            <person name="Zheng R.K."/>
            <person name="Sun C.M."/>
        </authorList>
    </citation>
    <scope>NUCLEOTIDE SEQUENCE [LARGE SCALE GENOMIC DNA]</scope>
    <source>
        <strain evidence="9">rifampicinis</strain>
    </source>
</reference>
<name>A0A7S8ICQ0_9CHLR</name>
<feature type="transmembrane region" description="Helical" evidence="6">
    <location>
        <begin position="356"/>
        <end position="380"/>
    </location>
</feature>
<dbReference type="GO" id="GO:0140359">
    <property type="term" value="F:ABC-type transporter activity"/>
    <property type="evidence" value="ECO:0007669"/>
    <property type="project" value="InterPro"/>
</dbReference>
<evidence type="ECO:0000256" key="3">
    <source>
        <dbReference type="ARBA" id="ARBA00022692"/>
    </source>
</evidence>
<evidence type="ECO:0000259" key="7">
    <source>
        <dbReference type="Pfam" id="PF12698"/>
    </source>
</evidence>
<evidence type="ECO:0000256" key="5">
    <source>
        <dbReference type="ARBA" id="ARBA00023136"/>
    </source>
</evidence>
<proteinExistence type="predicted"/>
<dbReference type="PANTHER" id="PTHR30294:SF29">
    <property type="entry name" value="MULTIDRUG ABC TRANSPORTER PERMEASE YBHS-RELATED"/>
    <property type="match status" value="1"/>
</dbReference>
<evidence type="ECO:0000256" key="4">
    <source>
        <dbReference type="ARBA" id="ARBA00022989"/>
    </source>
</evidence>
<keyword evidence="5 6" id="KW-0472">Membrane</keyword>
<keyword evidence="4 6" id="KW-1133">Transmembrane helix</keyword>
<dbReference type="Proteomes" id="UP000594468">
    <property type="component" value="Chromosome"/>
</dbReference>
<feature type="transmembrane region" description="Helical" evidence="6">
    <location>
        <begin position="226"/>
        <end position="251"/>
    </location>
</feature>
<feature type="domain" description="ABC-2 type transporter transmembrane" evidence="7">
    <location>
        <begin position="19"/>
        <end position="377"/>
    </location>
</feature>
<dbReference type="EMBL" id="CP062983">
    <property type="protein sequence ID" value="QPC81780.1"/>
    <property type="molecule type" value="Genomic_DNA"/>
</dbReference>
<dbReference type="Pfam" id="PF12698">
    <property type="entry name" value="ABC2_membrane_3"/>
    <property type="match status" value="1"/>
</dbReference>
<keyword evidence="2" id="KW-1003">Cell membrane</keyword>
<evidence type="ECO:0000256" key="6">
    <source>
        <dbReference type="SAM" id="Phobius"/>
    </source>
</evidence>